<organism evidence="3 4">
    <name type="scientific">Candidatus Amesbacteria bacterium GW2011_GWC2_45_19</name>
    <dbReference type="NCBI Taxonomy" id="1618366"/>
    <lineage>
        <taxon>Bacteria</taxon>
        <taxon>Candidatus Amesiibacteriota</taxon>
    </lineage>
</organism>
<dbReference type="InterPro" id="IPR041682">
    <property type="entry name" value="AAA_14"/>
</dbReference>
<feature type="domain" description="DUF4143" evidence="2">
    <location>
        <begin position="205"/>
        <end position="361"/>
    </location>
</feature>
<accession>A0A0G1M3F8</accession>
<evidence type="ECO:0008006" key="5">
    <source>
        <dbReference type="Google" id="ProtNLM"/>
    </source>
</evidence>
<dbReference type="InterPro" id="IPR025420">
    <property type="entry name" value="DUF4143"/>
</dbReference>
<protein>
    <recommendedName>
        <fullName evidence="5">AAA+ ATPase domain-containing protein</fullName>
    </recommendedName>
</protein>
<feature type="domain" description="AAA" evidence="1">
    <location>
        <begin position="32"/>
        <end position="157"/>
    </location>
</feature>
<dbReference type="PANTHER" id="PTHR43566:SF1">
    <property type="entry name" value="AAA+ ATPASE DOMAIN-CONTAINING PROTEIN"/>
    <property type="match status" value="1"/>
</dbReference>
<dbReference type="PANTHER" id="PTHR43566">
    <property type="entry name" value="CONSERVED PROTEIN"/>
    <property type="match status" value="1"/>
</dbReference>
<dbReference type="Pfam" id="PF13173">
    <property type="entry name" value="AAA_14"/>
    <property type="match status" value="1"/>
</dbReference>
<sequence length="394" mass="44966">MGLTRPSSRTIIGNMIPRIVQQNVIKSLNEWRKVVVVLGPRQSGKTTVLMNLRQILEAAGKRVVYLNCDLAEDRTAIDSTTKTILGKTLKGVDYLLVDEAQRMVNPGLTFKIIYDNFTEVKVVATGSSSFELKNRLSDAMTGRYIDFVLYPLSLVEIANFEKPLSADLLVNEILLYGEYPEVYLLKQPELKKILLAKIGESYLFKDILAFSRIRNSEAIQNLARALAYRVGSEINENELASRIKIDRKTLLSYLDILEKAFVVYRLYPYSQNPRREIGRRYKVYFVDLGIRNMLVGDFNPIGFRSDAGKIWENFLVIERIKRNVNMGSLVKPYFWRSYNGSEVDYLELGGGKMEGWEIKSGERGSLSRGAGVFMKIYKAGVSLVNKENFRKFVE</sequence>
<gene>
    <name evidence="3" type="ORF">UX05_C0007G0005</name>
</gene>
<evidence type="ECO:0000259" key="1">
    <source>
        <dbReference type="Pfam" id="PF13173"/>
    </source>
</evidence>
<dbReference type="SUPFAM" id="SSF52540">
    <property type="entry name" value="P-loop containing nucleoside triphosphate hydrolases"/>
    <property type="match status" value="1"/>
</dbReference>
<dbReference type="Pfam" id="PF13635">
    <property type="entry name" value="DUF4143"/>
    <property type="match status" value="1"/>
</dbReference>
<evidence type="ECO:0000313" key="3">
    <source>
        <dbReference type="EMBL" id="KKU02776.1"/>
    </source>
</evidence>
<name>A0A0G1M3F8_9BACT</name>
<comment type="caution">
    <text evidence="3">The sequence shown here is derived from an EMBL/GenBank/DDBJ whole genome shotgun (WGS) entry which is preliminary data.</text>
</comment>
<dbReference type="CDD" id="cd01983">
    <property type="entry name" value="SIMIBI"/>
    <property type="match status" value="1"/>
</dbReference>
<dbReference type="InterPro" id="IPR027417">
    <property type="entry name" value="P-loop_NTPase"/>
</dbReference>
<evidence type="ECO:0000313" key="4">
    <source>
        <dbReference type="Proteomes" id="UP000034264"/>
    </source>
</evidence>
<dbReference type="Gene3D" id="3.40.50.300">
    <property type="entry name" value="P-loop containing nucleotide triphosphate hydrolases"/>
    <property type="match status" value="1"/>
</dbReference>
<dbReference type="Proteomes" id="UP000034264">
    <property type="component" value="Unassembled WGS sequence"/>
</dbReference>
<proteinExistence type="predicted"/>
<dbReference type="EMBL" id="LCKS01000007">
    <property type="protein sequence ID" value="KKU02776.1"/>
    <property type="molecule type" value="Genomic_DNA"/>
</dbReference>
<dbReference type="AlphaFoldDB" id="A0A0G1M3F8"/>
<reference evidence="3 4" key="1">
    <citation type="journal article" date="2015" name="Nature">
        <title>rRNA introns, odd ribosomes, and small enigmatic genomes across a large radiation of phyla.</title>
        <authorList>
            <person name="Brown C.T."/>
            <person name="Hug L.A."/>
            <person name="Thomas B.C."/>
            <person name="Sharon I."/>
            <person name="Castelle C.J."/>
            <person name="Singh A."/>
            <person name="Wilkins M.J."/>
            <person name="Williams K.H."/>
            <person name="Banfield J.F."/>
        </authorList>
    </citation>
    <scope>NUCLEOTIDE SEQUENCE [LARGE SCALE GENOMIC DNA]</scope>
</reference>
<evidence type="ECO:0000259" key="2">
    <source>
        <dbReference type="Pfam" id="PF13635"/>
    </source>
</evidence>